<feature type="domain" description="HTH lacI-type" evidence="4">
    <location>
        <begin position="2"/>
        <end position="56"/>
    </location>
</feature>
<proteinExistence type="predicted"/>
<evidence type="ECO:0000259" key="4">
    <source>
        <dbReference type="PROSITE" id="PS50932"/>
    </source>
</evidence>
<dbReference type="CDD" id="cd01392">
    <property type="entry name" value="HTH_LacI"/>
    <property type="match status" value="1"/>
</dbReference>
<evidence type="ECO:0000313" key="6">
    <source>
        <dbReference type="Proteomes" id="UP000469185"/>
    </source>
</evidence>
<dbReference type="InterPro" id="IPR046335">
    <property type="entry name" value="LacI/GalR-like_sensor"/>
</dbReference>
<dbReference type="PROSITE" id="PS50932">
    <property type="entry name" value="HTH_LACI_2"/>
    <property type="match status" value="1"/>
</dbReference>
<name>A0A6N9YUG0_9ACTN</name>
<dbReference type="SUPFAM" id="SSF53822">
    <property type="entry name" value="Periplasmic binding protein-like I"/>
    <property type="match status" value="1"/>
</dbReference>
<dbReference type="SMART" id="SM00354">
    <property type="entry name" value="HTH_LACI"/>
    <property type="match status" value="1"/>
</dbReference>
<dbReference type="PROSITE" id="PS00356">
    <property type="entry name" value="HTH_LACI_1"/>
    <property type="match status" value="1"/>
</dbReference>
<dbReference type="Pfam" id="PF00356">
    <property type="entry name" value="LacI"/>
    <property type="match status" value="1"/>
</dbReference>
<evidence type="ECO:0000313" key="5">
    <source>
        <dbReference type="EMBL" id="NED98439.1"/>
    </source>
</evidence>
<keyword evidence="2" id="KW-0238">DNA-binding</keyword>
<comment type="caution">
    <text evidence="5">The sequence shown here is derived from an EMBL/GenBank/DDBJ whole genome shotgun (WGS) entry which is preliminary data.</text>
</comment>
<accession>A0A6N9YUG0</accession>
<sequence length="337" mass="35236">MTGIVDVAARAGVSVATVSRALRGLPGVSATTRAAVQAVAAEMGYVASPSAAGLPTGRTGAVGVVSPVARGWYFTAVAEGAQEVLSAAGYDILRYGLADVETERRRVVDTQLLRKRVDALMVLSLPLTPDEVTALATMQRPVIALGPVMTGIPTVRIDDVEAGRTATRHLVELGHRRIAFVGGDPAHHLGFPVAPDRQRGYEDVLRQAGIEPDPALVARAAFFAEAGAEAFAELKRRGTLPTAVFAVSDEVAMGIVYAARQDGLRVPEDLSVVGVDDHDLSWVLGLTTVAQPVREQGRIAALSLLARLQGGDSEADGSVVTMPTRLVTRSSTAPPPS</sequence>
<evidence type="ECO:0000256" key="3">
    <source>
        <dbReference type="ARBA" id="ARBA00023163"/>
    </source>
</evidence>
<dbReference type="SUPFAM" id="SSF47413">
    <property type="entry name" value="lambda repressor-like DNA-binding domains"/>
    <property type="match status" value="1"/>
</dbReference>
<dbReference type="GO" id="GO:0003700">
    <property type="term" value="F:DNA-binding transcription factor activity"/>
    <property type="evidence" value="ECO:0007669"/>
    <property type="project" value="TreeGrafter"/>
</dbReference>
<keyword evidence="3" id="KW-0804">Transcription</keyword>
<dbReference type="Proteomes" id="UP000469185">
    <property type="component" value="Unassembled WGS sequence"/>
</dbReference>
<dbReference type="Gene3D" id="3.40.50.2300">
    <property type="match status" value="2"/>
</dbReference>
<organism evidence="5 6">
    <name type="scientific">Phytoactinopolyspora alkaliphila</name>
    <dbReference type="NCBI Taxonomy" id="1783498"/>
    <lineage>
        <taxon>Bacteria</taxon>
        <taxon>Bacillati</taxon>
        <taxon>Actinomycetota</taxon>
        <taxon>Actinomycetes</taxon>
        <taxon>Jiangellales</taxon>
        <taxon>Jiangellaceae</taxon>
        <taxon>Phytoactinopolyspora</taxon>
    </lineage>
</organism>
<keyword evidence="6" id="KW-1185">Reference proteome</keyword>
<dbReference type="PANTHER" id="PTHR30146:SF153">
    <property type="entry name" value="LACTOSE OPERON REPRESSOR"/>
    <property type="match status" value="1"/>
</dbReference>
<dbReference type="Pfam" id="PF13377">
    <property type="entry name" value="Peripla_BP_3"/>
    <property type="match status" value="1"/>
</dbReference>
<dbReference type="InterPro" id="IPR000843">
    <property type="entry name" value="HTH_LacI"/>
</dbReference>
<dbReference type="PANTHER" id="PTHR30146">
    <property type="entry name" value="LACI-RELATED TRANSCRIPTIONAL REPRESSOR"/>
    <property type="match status" value="1"/>
</dbReference>
<dbReference type="InterPro" id="IPR010982">
    <property type="entry name" value="Lambda_DNA-bd_dom_sf"/>
</dbReference>
<protein>
    <submittedName>
        <fullName evidence="5">LacI family transcriptional regulator</fullName>
    </submittedName>
</protein>
<dbReference type="GO" id="GO:0000976">
    <property type="term" value="F:transcription cis-regulatory region binding"/>
    <property type="evidence" value="ECO:0007669"/>
    <property type="project" value="TreeGrafter"/>
</dbReference>
<evidence type="ECO:0000256" key="2">
    <source>
        <dbReference type="ARBA" id="ARBA00023125"/>
    </source>
</evidence>
<dbReference type="RefSeq" id="WP_163821241.1">
    <property type="nucleotide sequence ID" value="NZ_JAAGOB010000021.1"/>
</dbReference>
<dbReference type="EMBL" id="JAAGOB010000021">
    <property type="protein sequence ID" value="NED98439.1"/>
    <property type="molecule type" value="Genomic_DNA"/>
</dbReference>
<dbReference type="CDD" id="cd06267">
    <property type="entry name" value="PBP1_LacI_sugar_binding-like"/>
    <property type="match status" value="1"/>
</dbReference>
<keyword evidence="1" id="KW-0805">Transcription regulation</keyword>
<gene>
    <name evidence="5" type="ORF">G1H11_24375</name>
</gene>
<evidence type="ECO:0000256" key="1">
    <source>
        <dbReference type="ARBA" id="ARBA00023015"/>
    </source>
</evidence>
<dbReference type="Gene3D" id="1.10.260.40">
    <property type="entry name" value="lambda repressor-like DNA-binding domains"/>
    <property type="match status" value="1"/>
</dbReference>
<dbReference type="AlphaFoldDB" id="A0A6N9YUG0"/>
<dbReference type="InterPro" id="IPR028082">
    <property type="entry name" value="Peripla_BP_I"/>
</dbReference>
<reference evidence="5 6" key="1">
    <citation type="submission" date="2020-02" db="EMBL/GenBank/DDBJ databases">
        <authorList>
            <person name="Li X.-J."/>
            <person name="Feng X.-M."/>
        </authorList>
    </citation>
    <scope>NUCLEOTIDE SEQUENCE [LARGE SCALE GENOMIC DNA]</scope>
    <source>
        <strain evidence="5 6">CGMCC 4.7225</strain>
    </source>
</reference>